<dbReference type="FunFam" id="3.40.50.300:FF:000091">
    <property type="entry name" value="Probable GTP-binding protein 1"/>
    <property type="match status" value="1"/>
</dbReference>
<dbReference type="Gene3D" id="2.40.30.10">
    <property type="entry name" value="Translation factors"/>
    <property type="match status" value="2"/>
</dbReference>
<dbReference type="PROSITE" id="PS51722">
    <property type="entry name" value="G_TR_2"/>
    <property type="match status" value="1"/>
</dbReference>
<evidence type="ECO:0000313" key="6">
    <source>
        <dbReference type="Proteomes" id="UP000245609"/>
    </source>
</evidence>
<evidence type="ECO:0000313" key="5">
    <source>
        <dbReference type="EMBL" id="PVV05418.1"/>
    </source>
</evidence>
<dbReference type="GO" id="GO:0003746">
    <property type="term" value="F:translation elongation factor activity"/>
    <property type="evidence" value="ECO:0007669"/>
    <property type="project" value="TreeGrafter"/>
</dbReference>
<evidence type="ECO:0000256" key="3">
    <source>
        <dbReference type="ARBA" id="ARBA00023134"/>
    </source>
</evidence>
<dbReference type="SUPFAM" id="SSF52540">
    <property type="entry name" value="P-loop containing nucleoside triphosphate hydrolases"/>
    <property type="match status" value="1"/>
</dbReference>
<dbReference type="Proteomes" id="UP000245609">
    <property type="component" value="Unassembled WGS sequence"/>
</dbReference>
<dbReference type="PANTHER" id="PTHR43721:SF9">
    <property type="entry name" value="GTP-BINDING PROTEIN 1"/>
    <property type="match status" value="1"/>
</dbReference>
<keyword evidence="2" id="KW-0547">Nucleotide-binding</keyword>
<evidence type="ECO:0000259" key="4">
    <source>
        <dbReference type="PROSITE" id="PS51722"/>
    </source>
</evidence>
<dbReference type="OrthoDB" id="248233at2759"/>
<organism evidence="5 6">
    <name type="scientific">Smittium megazygosporum</name>
    <dbReference type="NCBI Taxonomy" id="133381"/>
    <lineage>
        <taxon>Eukaryota</taxon>
        <taxon>Fungi</taxon>
        <taxon>Fungi incertae sedis</taxon>
        <taxon>Zoopagomycota</taxon>
        <taxon>Kickxellomycotina</taxon>
        <taxon>Harpellomycetes</taxon>
        <taxon>Harpellales</taxon>
        <taxon>Legeriomycetaceae</taxon>
        <taxon>Smittium</taxon>
    </lineage>
</organism>
<dbReference type="GO" id="GO:0003924">
    <property type="term" value="F:GTPase activity"/>
    <property type="evidence" value="ECO:0007669"/>
    <property type="project" value="InterPro"/>
</dbReference>
<dbReference type="CDD" id="cd03694">
    <property type="entry name" value="GTPBP_II"/>
    <property type="match status" value="1"/>
</dbReference>
<keyword evidence="3" id="KW-0342">GTP-binding</keyword>
<dbReference type="Pfam" id="PF00009">
    <property type="entry name" value="GTP_EFTU"/>
    <property type="match status" value="1"/>
</dbReference>
<dbReference type="CDD" id="cd04165">
    <property type="entry name" value="GTPBP1_like"/>
    <property type="match status" value="1"/>
</dbReference>
<dbReference type="Gene3D" id="3.40.50.300">
    <property type="entry name" value="P-loop containing nucleotide triphosphate hydrolases"/>
    <property type="match status" value="1"/>
</dbReference>
<feature type="domain" description="Tr-type G" evidence="4">
    <location>
        <begin position="142"/>
        <end position="372"/>
    </location>
</feature>
<dbReference type="InterPro" id="IPR050055">
    <property type="entry name" value="EF-Tu_GTPase"/>
</dbReference>
<dbReference type="CDD" id="cd03708">
    <property type="entry name" value="GTPBP_III"/>
    <property type="match status" value="1"/>
</dbReference>
<dbReference type="GO" id="GO:0005525">
    <property type="term" value="F:GTP binding"/>
    <property type="evidence" value="ECO:0007669"/>
    <property type="project" value="UniProtKB-KW"/>
</dbReference>
<comment type="similarity">
    <text evidence="1">Belongs to the TRAFAC class translation factor GTPase superfamily. Classic translation factor GTPase family. EF-Tu/EF-1A subfamily.</text>
</comment>
<name>A0A2T9ZLF3_9FUNG</name>
<reference evidence="5 6" key="1">
    <citation type="journal article" date="2018" name="MBio">
        <title>Comparative Genomics Reveals the Core Gene Toolbox for the Fungus-Insect Symbiosis.</title>
        <authorList>
            <person name="Wang Y."/>
            <person name="Stata M."/>
            <person name="Wang W."/>
            <person name="Stajich J.E."/>
            <person name="White M.M."/>
            <person name="Moncalvo J.M."/>
        </authorList>
    </citation>
    <scope>NUCLEOTIDE SEQUENCE [LARGE SCALE GENOMIC DNA]</scope>
    <source>
        <strain evidence="5 6">SC-DP-2</strain>
    </source>
</reference>
<keyword evidence="6" id="KW-1185">Reference proteome</keyword>
<evidence type="ECO:0000256" key="1">
    <source>
        <dbReference type="ARBA" id="ARBA00007249"/>
    </source>
</evidence>
<gene>
    <name evidence="5" type="ORF">BB560_000059</name>
</gene>
<dbReference type="STRING" id="133381.A0A2T9ZLF3"/>
<dbReference type="EMBL" id="MBFS01000006">
    <property type="protein sequence ID" value="PVV05418.1"/>
    <property type="molecule type" value="Genomic_DNA"/>
</dbReference>
<dbReference type="SUPFAM" id="SSF50465">
    <property type="entry name" value="EF-Tu/eEF-1alpha/eIF2-gamma C-terminal domain"/>
    <property type="match status" value="1"/>
</dbReference>
<protein>
    <recommendedName>
        <fullName evidence="4">Tr-type G domain-containing protein</fullName>
    </recommendedName>
</protein>
<dbReference type="InterPro" id="IPR027417">
    <property type="entry name" value="P-loop_NTPase"/>
</dbReference>
<dbReference type="InterPro" id="IPR035531">
    <property type="entry name" value="GTPBP1-like"/>
</dbReference>
<dbReference type="InterPro" id="IPR009000">
    <property type="entry name" value="Transl_B-barrel_sf"/>
</dbReference>
<sequence length="579" mass="64875">MGENSKYQVNFEELGAQISKLQFGANDSDSESFKEDSIMEKLLNPSKTNMDFLVSYYKELFDKKGPQLIYTLDCNDTQINKILDTLLTISNHPEIMCSCKLLYNSTKVVTENEENNQANSSNQTDRALYFLLRKIPQKIENLIEQRISVIGNVDAGKSTTLGVLTKGALDNGRGSARKNIFRHKHEIESGRTSSIGSEMIGFDKDSSDPIYAENVRSLSWNDISSKASKVVIFHDLAGHEKYLKTTVLGLTIGQPETVMLVVGANAGMVGMAKEHLGLTLALQVPVFFVITKVDMCPKNVLDDTLKSLFKLLKSQGIRKVPFQIRSMADVIASVEFSNPLKICPIFLVSNTTGQGLDFLRQYLNILPPSTPHERDTQAFMEIKEIFSVPFVGSVVSGILDKGSIAVGDSFWIGPDQFGRYQTTSIKSIQYNRVNVPISYAGQSVSLCLKKIPRSSLRRGMVLLQKIENFVPKSYSVFEADILILYHTSTISLKYQAVIHCRAIRQTARIIHIYNKENLRSGDKAKVVLKFMSQPEFLTVGSRIIFREGKTKGIGKITKLYEPEQVPRLLEQLKQETPTR</sequence>
<dbReference type="InterPro" id="IPR009001">
    <property type="entry name" value="Transl_elong_EF1A/Init_IF2_C"/>
</dbReference>
<dbReference type="PANTHER" id="PTHR43721">
    <property type="entry name" value="ELONGATION FACTOR TU-RELATED"/>
    <property type="match status" value="1"/>
</dbReference>
<evidence type="ECO:0000256" key="2">
    <source>
        <dbReference type="ARBA" id="ARBA00022741"/>
    </source>
</evidence>
<comment type="caution">
    <text evidence="5">The sequence shown here is derived from an EMBL/GenBank/DDBJ whole genome shotgun (WGS) entry which is preliminary data.</text>
</comment>
<dbReference type="AlphaFoldDB" id="A0A2T9ZLF3"/>
<dbReference type="FunFam" id="2.40.30.10:FF:000014">
    <property type="entry name" value="Probable GTP-binding protein 1"/>
    <property type="match status" value="1"/>
</dbReference>
<dbReference type="InterPro" id="IPR000795">
    <property type="entry name" value="T_Tr_GTP-bd_dom"/>
</dbReference>
<accession>A0A2T9ZLF3</accession>
<dbReference type="SUPFAM" id="SSF50447">
    <property type="entry name" value="Translation proteins"/>
    <property type="match status" value="1"/>
</dbReference>
<proteinExistence type="inferred from homology"/>